<dbReference type="EMBL" id="HBGB01048839">
    <property type="protein sequence ID" value="CAD9073533.1"/>
    <property type="molecule type" value="Transcribed_RNA"/>
</dbReference>
<reference evidence="2" key="1">
    <citation type="submission" date="2021-01" db="EMBL/GenBank/DDBJ databases">
        <authorList>
            <person name="Corre E."/>
            <person name="Pelletier E."/>
            <person name="Niang G."/>
            <person name="Scheremetjew M."/>
            <person name="Finn R."/>
            <person name="Kale V."/>
            <person name="Holt S."/>
            <person name="Cochrane G."/>
            <person name="Meng A."/>
            <person name="Brown T."/>
            <person name="Cohen L."/>
        </authorList>
    </citation>
    <scope>NUCLEOTIDE SEQUENCE</scope>
    <source>
        <strain evidence="2">CCMP3346</strain>
    </source>
</reference>
<evidence type="ECO:0000256" key="1">
    <source>
        <dbReference type="SAM" id="MobiDB-lite"/>
    </source>
</evidence>
<proteinExistence type="predicted"/>
<feature type="region of interest" description="Disordered" evidence="1">
    <location>
        <begin position="249"/>
        <end position="281"/>
    </location>
</feature>
<name>A0A7S1KGT9_9ALVE</name>
<dbReference type="AlphaFoldDB" id="A0A7S1KGT9"/>
<gene>
    <name evidence="2" type="ORF">VBRA1451_LOCUS28617</name>
</gene>
<accession>A0A7S1KGT9</accession>
<sequence>MTKGKIRRAFEGLMATPEAREKIGHAFDYFETLEGQYFDSLSTADRQKLCAGEDKSVAEIIKQMSLVGELLLLLVGIKPCVLIHVYKCPDYARGIVERAFRPFLEATKIDGIEMELHEITHEMRTTSYTLTAGQPERHTGFKGGWILANRKHPRYSHVRRTFYEAKEYTVIAEAVGLALGYPGTYEALEDEPFKVRVFYNGKRVGSDAPQKHYLEYDVHPSEMKCGEWHFECCQMACEGIVELEVDFPDYNIDDSDGEDDEDEDEDGDEDDDGYDDDDELF</sequence>
<protein>
    <submittedName>
        <fullName evidence="2">Uncharacterized protein</fullName>
    </submittedName>
</protein>
<evidence type="ECO:0000313" key="2">
    <source>
        <dbReference type="EMBL" id="CAD9073533.1"/>
    </source>
</evidence>
<organism evidence="2">
    <name type="scientific">Vitrella brassicaformis</name>
    <dbReference type="NCBI Taxonomy" id="1169539"/>
    <lineage>
        <taxon>Eukaryota</taxon>
        <taxon>Sar</taxon>
        <taxon>Alveolata</taxon>
        <taxon>Colpodellida</taxon>
        <taxon>Vitrellaceae</taxon>
        <taxon>Vitrella</taxon>
    </lineage>
</organism>